<keyword evidence="1" id="KW-0812">Transmembrane</keyword>
<dbReference type="Pfam" id="PF19076">
    <property type="entry name" value="CshA_repeat"/>
    <property type="match status" value="4"/>
</dbReference>
<dbReference type="NCBIfam" id="TIGR04225">
    <property type="entry name" value="CshA_fibril_rpt"/>
    <property type="match status" value="3"/>
</dbReference>
<accession>A0A6J6JRY3</accession>
<dbReference type="AlphaFoldDB" id="A0A6J6JRY3"/>
<name>A0A6J6JRY3_9ZZZZ</name>
<evidence type="ECO:0000259" key="2">
    <source>
        <dbReference type="Pfam" id="PF19076"/>
    </source>
</evidence>
<feature type="domain" description="CshA" evidence="2">
    <location>
        <begin position="178"/>
        <end position="258"/>
    </location>
</feature>
<keyword evidence="1" id="KW-1133">Transmembrane helix</keyword>
<evidence type="ECO:0000256" key="1">
    <source>
        <dbReference type="SAM" id="Phobius"/>
    </source>
</evidence>
<keyword evidence="1" id="KW-0472">Membrane</keyword>
<protein>
    <submittedName>
        <fullName evidence="3">Unannotated protein</fullName>
    </submittedName>
</protein>
<dbReference type="EMBL" id="CAEZVV010000014">
    <property type="protein sequence ID" value="CAB4638519.1"/>
    <property type="molecule type" value="Genomic_DNA"/>
</dbReference>
<evidence type="ECO:0000313" key="3">
    <source>
        <dbReference type="EMBL" id="CAB4638519.1"/>
    </source>
</evidence>
<feature type="domain" description="CshA" evidence="2">
    <location>
        <begin position="413"/>
        <end position="494"/>
    </location>
</feature>
<gene>
    <name evidence="3" type="ORF">UFOPK2143_00412</name>
</gene>
<proteinExistence type="predicted"/>
<feature type="transmembrane region" description="Helical" evidence="1">
    <location>
        <begin position="736"/>
        <end position="756"/>
    </location>
</feature>
<feature type="domain" description="CshA" evidence="2">
    <location>
        <begin position="613"/>
        <end position="715"/>
    </location>
</feature>
<feature type="domain" description="CshA" evidence="2">
    <location>
        <begin position="498"/>
        <end position="606"/>
    </location>
</feature>
<reference evidence="3" key="1">
    <citation type="submission" date="2020-05" db="EMBL/GenBank/DDBJ databases">
        <authorList>
            <person name="Chiriac C."/>
            <person name="Salcher M."/>
            <person name="Ghai R."/>
            <person name="Kavagutti S V."/>
        </authorList>
    </citation>
    <scope>NUCLEOTIDE SEQUENCE</scope>
</reference>
<dbReference type="InterPro" id="IPR026395">
    <property type="entry name" value="CshA_fibril"/>
</dbReference>
<organism evidence="3">
    <name type="scientific">freshwater metagenome</name>
    <dbReference type="NCBI Taxonomy" id="449393"/>
    <lineage>
        <taxon>unclassified sequences</taxon>
        <taxon>metagenomes</taxon>
        <taxon>ecological metagenomes</taxon>
    </lineage>
</organism>
<sequence length="762" mass="78082">MTQPVQYVVADSLGQQTTAKITLSVSNPTPPVATPQTKSVLPGGTISYTTITGGSGLATGTGLVTSGAGATCLYAPNTTTCDADNVVTINGQGTFTLDPATGVVTYVADPGVTQGTKTSITYRVTDIVGQTATSTLTPIIPPPPVALNDTQAVGAYDTNQTISPLGNDSPGAQSAPLVLSSLKFCPTSATAPFTSTNCSLVPSQGSPLVTADGKYWVNPATGVVTFDPDADFSGTVIQPVQYVVADSLGQQTSAKITLSVSNPPAPVATPQTKSVLPGGTISYTTITGGSGLATGTGLVTSGAGATCLYTPNTTTCDADNVVTINGQGTFTLDPATGVVTYVADPGVAPGTKTSITYRVTDIVGQTATSTLTPIVPPPPVAVNDTNIDDYDTNQLITPMANDRAGDQSAPLVVSSLRFCPTSATAPFTSTNCSLVPSQVNPLITADGKYWVDPATGVVTFDPDAGFIGVVTVPIHYVVADVFARVVSATITPEVLPPAPPTANPTETFGVRGEVQVSDLLANDAPGHLSIPLVLSTVRLCDVGETAPSCSAFRVTVTEIGEYVLDPATGNISFTPESDFIGTADPLPYVVEDQMGRAVSSTHTPTVVDPPELSNDSGKSEQGVAQIISIFGNDTPANAGVPFDLTTLRLCRPTDTPPACSQTSVAIAGEGTYSINGDGTVTFTPEPEFVGVATPIAYVVEDVLGQVVWATIHPTVTPRPEVITIAGQKLPMTGSDALAYVGWAVLLFSAGFAMELLRRRRLS</sequence>